<dbReference type="RefSeq" id="WP_207418470.1">
    <property type="nucleotide sequence ID" value="NZ_CP061177.1"/>
</dbReference>
<evidence type="ECO:0000313" key="2">
    <source>
        <dbReference type="Proteomes" id="UP001518989"/>
    </source>
</evidence>
<organism evidence="1 2">
    <name type="scientific">Roseomonas haemaphysalidis</name>
    <dbReference type="NCBI Taxonomy" id="2768162"/>
    <lineage>
        <taxon>Bacteria</taxon>
        <taxon>Pseudomonadati</taxon>
        <taxon>Pseudomonadota</taxon>
        <taxon>Alphaproteobacteria</taxon>
        <taxon>Acetobacterales</taxon>
        <taxon>Roseomonadaceae</taxon>
        <taxon>Roseomonas</taxon>
    </lineage>
</organism>
<sequence>MAALLARPVLDAAAALPPLGAWHHAAAGLPLDGFAPPLPWPQDALLRVDDDSPDAAALRALPALLHRWPRARLLCLRAPALGFVAGRRRRCPERPFAEHCLAWNAAEAALAALAPRALVLEPSELDDAAALARRLGEVLDAPPAALPEPPPATPPLSLAGMPWTLPEIELFAGLCGAAPEDLAAAARRRPLDLLAALRDGQGRAAGGLSLRWPPQGAGLHLRLPAAPCRLSVAMLWPGGRDRLSLFLAGATRPVELELLVAGSLTRRPLLARALRLEPGEDAEVAATLPAADELLDVTLSAAPAEGTGLELRQARLYRL</sequence>
<gene>
    <name evidence="1" type="ORF">IAI61_15625</name>
</gene>
<dbReference type="EMBL" id="JACTNG010000009">
    <property type="protein sequence ID" value="MBO1080472.1"/>
    <property type="molecule type" value="Genomic_DNA"/>
</dbReference>
<evidence type="ECO:0000313" key="1">
    <source>
        <dbReference type="EMBL" id="MBO1080472.1"/>
    </source>
</evidence>
<proteinExistence type="predicted"/>
<protein>
    <submittedName>
        <fullName evidence="1">Uncharacterized protein</fullName>
    </submittedName>
</protein>
<dbReference type="Proteomes" id="UP001518989">
    <property type="component" value="Unassembled WGS sequence"/>
</dbReference>
<comment type="caution">
    <text evidence="1">The sequence shown here is derived from an EMBL/GenBank/DDBJ whole genome shotgun (WGS) entry which is preliminary data.</text>
</comment>
<name>A0ABS3KSQ6_9PROT</name>
<keyword evidence="2" id="KW-1185">Reference proteome</keyword>
<reference evidence="1 2" key="1">
    <citation type="submission" date="2020-09" db="EMBL/GenBank/DDBJ databases">
        <title>Roseomonas.</title>
        <authorList>
            <person name="Zhu W."/>
        </authorList>
    </citation>
    <scope>NUCLEOTIDE SEQUENCE [LARGE SCALE GENOMIC DNA]</scope>
    <source>
        <strain evidence="1 2">573</strain>
    </source>
</reference>
<accession>A0ABS3KSQ6</accession>